<dbReference type="Pfam" id="PF01730">
    <property type="entry name" value="UreF"/>
    <property type="match status" value="1"/>
</dbReference>
<comment type="caution">
    <text evidence="4">The sequence shown here is derived from an EMBL/GenBank/DDBJ whole genome shotgun (WGS) entry which is preliminary data.</text>
</comment>
<evidence type="ECO:0000313" key="4">
    <source>
        <dbReference type="EMBL" id="KOF21114.1"/>
    </source>
</evidence>
<dbReference type="PATRIC" id="fig|106592.7.peg.3042"/>
<evidence type="ECO:0000256" key="3">
    <source>
        <dbReference type="HAMAP-Rule" id="MF_01385"/>
    </source>
</evidence>
<organism evidence="4 5">
    <name type="scientific">Ensifer adhaerens</name>
    <name type="common">Sinorhizobium morelense</name>
    <dbReference type="NCBI Taxonomy" id="106592"/>
    <lineage>
        <taxon>Bacteria</taxon>
        <taxon>Pseudomonadati</taxon>
        <taxon>Pseudomonadota</taxon>
        <taxon>Alphaproteobacteria</taxon>
        <taxon>Hyphomicrobiales</taxon>
        <taxon>Rhizobiaceae</taxon>
        <taxon>Sinorhizobium/Ensifer group</taxon>
        <taxon>Ensifer</taxon>
    </lineage>
</organism>
<name>A0A0L8C2V8_ENSAD</name>
<dbReference type="InterPro" id="IPR038277">
    <property type="entry name" value="UreF_sf"/>
</dbReference>
<proteinExistence type="inferred from homology"/>
<evidence type="ECO:0000313" key="5">
    <source>
        <dbReference type="Proteomes" id="UP000037425"/>
    </source>
</evidence>
<keyword evidence="1 3" id="KW-0996">Nickel insertion</keyword>
<dbReference type="Proteomes" id="UP000037425">
    <property type="component" value="Unassembled WGS sequence"/>
</dbReference>
<comment type="subunit">
    <text evidence="3">UreD, UreF and UreG form a complex that acts as a GTP-hydrolysis-dependent molecular chaperone, activating the urease apoprotein by helping to assemble the nickel containing metallocenter of UreC. The UreE protein probably delivers the nickel.</text>
</comment>
<dbReference type="PANTHER" id="PTHR33620:SF1">
    <property type="entry name" value="UREASE ACCESSORY PROTEIN F"/>
    <property type="match status" value="1"/>
</dbReference>
<protein>
    <recommendedName>
        <fullName evidence="3">Urease accessory protein UreF</fullName>
    </recommendedName>
</protein>
<comment type="function">
    <text evidence="3">Required for maturation of urease via the functional incorporation of the urease nickel metallocenter.</text>
</comment>
<dbReference type="GO" id="GO:0016151">
    <property type="term" value="F:nickel cation binding"/>
    <property type="evidence" value="ECO:0007669"/>
    <property type="project" value="UniProtKB-UniRule"/>
</dbReference>
<keyword evidence="2 3" id="KW-0143">Chaperone</keyword>
<dbReference type="AlphaFoldDB" id="A0A0L8C2V8"/>
<dbReference type="EMBL" id="LGAP01000002">
    <property type="protein sequence ID" value="KOF21114.1"/>
    <property type="molecule type" value="Genomic_DNA"/>
</dbReference>
<dbReference type="PIRSF" id="PIRSF009467">
    <property type="entry name" value="Ureas_acces_UreF"/>
    <property type="match status" value="1"/>
</dbReference>
<dbReference type="InterPro" id="IPR002639">
    <property type="entry name" value="UreF"/>
</dbReference>
<keyword evidence="3" id="KW-0963">Cytoplasm</keyword>
<dbReference type="Gene3D" id="1.10.4190.10">
    <property type="entry name" value="Urease accessory protein UreF"/>
    <property type="match status" value="1"/>
</dbReference>
<comment type="subcellular location">
    <subcellularLocation>
        <location evidence="3">Cytoplasm</location>
    </subcellularLocation>
</comment>
<dbReference type="GO" id="GO:0005737">
    <property type="term" value="C:cytoplasm"/>
    <property type="evidence" value="ECO:0007669"/>
    <property type="project" value="UniProtKB-SubCell"/>
</dbReference>
<reference evidence="5" key="1">
    <citation type="submission" date="2015-07" db="EMBL/GenBank/DDBJ databases">
        <title>Whole genome sequence of an Ensifer adhaerens strain isolated from a cave pool in the Wind Cave National Park.</title>
        <authorList>
            <person name="Eng W.W.H."/>
            <person name="Gan H.M."/>
            <person name="Barton H.A."/>
            <person name="Savka M.A."/>
        </authorList>
    </citation>
    <scope>NUCLEOTIDE SEQUENCE [LARGE SCALE GENOMIC DNA]</scope>
    <source>
        <strain evidence="5">SD006</strain>
    </source>
</reference>
<sequence length="229" mass="24333">MAIIITMAERVDTQALLRLVTWLSPAFPVGAFSYSNGLEQAVHDGHVTDAESLRLWLETLLRHGSGWNDAVLLAEAYRAFDDPARLALVIELAESMAASRERHMETMLQGEAFLAAARHWPHPVLDRLGDGVAYPVAVGAVAGAHATGLEPAIAAYLHASVSNAISVAIRCGVTGQRDGVGLVAALEPTIAAVAREAEAASLENLGSATITADISSLRHETLHSRLFRS</sequence>
<accession>A0A0L8C2V8</accession>
<evidence type="ECO:0000256" key="1">
    <source>
        <dbReference type="ARBA" id="ARBA00022988"/>
    </source>
</evidence>
<evidence type="ECO:0000256" key="2">
    <source>
        <dbReference type="ARBA" id="ARBA00023186"/>
    </source>
</evidence>
<gene>
    <name evidence="3" type="primary">ureF</name>
    <name evidence="4" type="ORF">AC244_06990</name>
</gene>
<dbReference type="HAMAP" id="MF_01385">
    <property type="entry name" value="UreF"/>
    <property type="match status" value="1"/>
</dbReference>
<dbReference type="PANTHER" id="PTHR33620">
    <property type="entry name" value="UREASE ACCESSORY PROTEIN F"/>
    <property type="match status" value="1"/>
</dbReference>
<comment type="similarity">
    <text evidence="3">Belongs to the UreF family.</text>
</comment>